<evidence type="ECO:0000313" key="8">
    <source>
        <dbReference type="Proteomes" id="UP000542125"/>
    </source>
</evidence>
<feature type="signal peptide" evidence="5">
    <location>
        <begin position="1"/>
        <end position="29"/>
    </location>
</feature>
<dbReference type="PANTHER" id="PTHR47053">
    <property type="entry name" value="MUREIN DD-ENDOPEPTIDASE MEPH-RELATED"/>
    <property type="match status" value="1"/>
</dbReference>
<dbReference type="Pfam" id="PF00877">
    <property type="entry name" value="NLPC_P60"/>
    <property type="match status" value="1"/>
</dbReference>
<organism evidence="7 8">
    <name type="scientific">Pigmentiphaga litoralis</name>
    <dbReference type="NCBI Taxonomy" id="516702"/>
    <lineage>
        <taxon>Bacteria</taxon>
        <taxon>Pseudomonadati</taxon>
        <taxon>Pseudomonadota</taxon>
        <taxon>Betaproteobacteria</taxon>
        <taxon>Burkholderiales</taxon>
        <taxon>Alcaligenaceae</taxon>
        <taxon>Pigmentiphaga</taxon>
    </lineage>
</organism>
<dbReference type="PROSITE" id="PS51935">
    <property type="entry name" value="NLPC_P60"/>
    <property type="match status" value="1"/>
</dbReference>
<evidence type="ECO:0000256" key="3">
    <source>
        <dbReference type="ARBA" id="ARBA00022801"/>
    </source>
</evidence>
<dbReference type="InterPro" id="IPR051202">
    <property type="entry name" value="Peptidase_C40"/>
</dbReference>
<dbReference type="Gene3D" id="3.90.1720.10">
    <property type="entry name" value="endopeptidase domain like (from Nostoc punctiforme)"/>
    <property type="match status" value="1"/>
</dbReference>
<protein>
    <submittedName>
        <fullName evidence="7">Cell wall-associated NlpC family hydrolase</fullName>
    </submittedName>
</protein>
<keyword evidence="3 7" id="KW-0378">Hydrolase</keyword>
<evidence type="ECO:0000313" key="7">
    <source>
        <dbReference type="EMBL" id="NYE85441.1"/>
    </source>
</evidence>
<dbReference type="GO" id="GO:0006508">
    <property type="term" value="P:proteolysis"/>
    <property type="evidence" value="ECO:0007669"/>
    <property type="project" value="UniProtKB-KW"/>
</dbReference>
<accession>A0A7Y9LQB3</accession>
<feature type="domain" description="NlpC/P60" evidence="6">
    <location>
        <begin position="116"/>
        <end position="240"/>
    </location>
</feature>
<keyword evidence="5" id="KW-0732">Signal</keyword>
<evidence type="ECO:0000256" key="4">
    <source>
        <dbReference type="ARBA" id="ARBA00022807"/>
    </source>
</evidence>
<proteinExistence type="inferred from homology"/>
<evidence type="ECO:0000256" key="5">
    <source>
        <dbReference type="SAM" id="SignalP"/>
    </source>
</evidence>
<name>A0A7Y9LQB3_9BURK</name>
<keyword evidence="4" id="KW-0788">Thiol protease</keyword>
<evidence type="ECO:0000256" key="1">
    <source>
        <dbReference type="ARBA" id="ARBA00007074"/>
    </source>
</evidence>
<keyword evidence="2" id="KW-0645">Protease</keyword>
<comment type="caution">
    <text evidence="7">The sequence shown here is derived from an EMBL/GenBank/DDBJ whole genome shotgun (WGS) entry which is preliminary data.</text>
</comment>
<dbReference type="GO" id="GO:0008234">
    <property type="term" value="F:cysteine-type peptidase activity"/>
    <property type="evidence" value="ECO:0007669"/>
    <property type="project" value="UniProtKB-KW"/>
</dbReference>
<evidence type="ECO:0000259" key="6">
    <source>
        <dbReference type="PROSITE" id="PS51935"/>
    </source>
</evidence>
<dbReference type="SUPFAM" id="SSF54001">
    <property type="entry name" value="Cysteine proteinases"/>
    <property type="match status" value="1"/>
</dbReference>
<dbReference type="InterPro" id="IPR038765">
    <property type="entry name" value="Papain-like_cys_pep_sf"/>
</dbReference>
<keyword evidence="8" id="KW-1185">Reference proteome</keyword>
<dbReference type="AlphaFoldDB" id="A0A7Y9LQB3"/>
<comment type="similarity">
    <text evidence="1">Belongs to the peptidase C40 family.</text>
</comment>
<sequence length="247" mass="26543">MTHTSFVLALCRKPLIIAALAIVSGLTGCATVAPGASDDGIMTTAALRARLQHPQAARATTNKPLPRYPNTAWQDPFAAAAEGMLGLPDTDIDPRTTARDPAMILSGQWHAPDSLLAPTSELASQALGYLGIRYRMGGSSPDTGFDCSGLVSYVARQVLGFNLPRKSEEISRMGQNIEPSELQPGDLVFYNTLRRQYSHVGIYLGEGRFVHSPSAGGVVRVERMDMAYWKARFNGARRIAATVASVP</sequence>
<gene>
    <name evidence="7" type="ORF">FHW18_004748</name>
</gene>
<evidence type="ECO:0000256" key="2">
    <source>
        <dbReference type="ARBA" id="ARBA00022670"/>
    </source>
</evidence>
<dbReference type="EMBL" id="JACBYR010000002">
    <property type="protein sequence ID" value="NYE85441.1"/>
    <property type="molecule type" value="Genomic_DNA"/>
</dbReference>
<dbReference type="Proteomes" id="UP000542125">
    <property type="component" value="Unassembled WGS sequence"/>
</dbReference>
<dbReference type="PANTHER" id="PTHR47053:SF1">
    <property type="entry name" value="MUREIN DD-ENDOPEPTIDASE MEPH-RELATED"/>
    <property type="match status" value="1"/>
</dbReference>
<reference evidence="7 8" key="1">
    <citation type="submission" date="2020-07" db="EMBL/GenBank/DDBJ databases">
        <title>Genomic Encyclopedia of Type Strains, Phase IV (KMG-V): Genome sequencing to study the core and pangenomes of soil and plant-associated prokaryotes.</title>
        <authorList>
            <person name="Whitman W."/>
        </authorList>
    </citation>
    <scope>NUCLEOTIDE SEQUENCE [LARGE SCALE GENOMIC DNA]</scope>
    <source>
        <strain evidence="7 8">SAS40</strain>
    </source>
</reference>
<dbReference type="InterPro" id="IPR000064">
    <property type="entry name" value="NLP_P60_dom"/>
</dbReference>
<feature type="chain" id="PRO_5030832872" evidence="5">
    <location>
        <begin position="30"/>
        <end position="247"/>
    </location>
</feature>